<gene>
    <name evidence="4" type="ORF">BDZ31_003638</name>
</gene>
<dbReference type="Pfam" id="PF00196">
    <property type="entry name" value="GerE"/>
    <property type="match status" value="1"/>
</dbReference>
<evidence type="ECO:0000313" key="4">
    <source>
        <dbReference type="EMBL" id="MBB4664035.1"/>
    </source>
</evidence>
<dbReference type="PROSITE" id="PS50043">
    <property type="entry name" value="HTH_LUXR_2"/>
    <property type="match status" value="1"/>
</dbReference>
<dbReference type="SUPFAM" id="SSF52540">
    <property type="entry name" value="P-loop containing nucleoside triphosphate hydrolases"/>
    <property type="match status" value="1"/>
</dbReference>
<keyword evidence="4" id="KW-0238">DNA-binding</keyword>
<dbReference type="GO" id="GO:0006355">
    <property type="term" value="P:regulation of DNA-templated transcription"/>
    <property type="evidence" value="ECO:0007669"/>
    <property type="project" value="InterPro"/>
</dbReference>
<dbReference type="Gene3D" id="1.25.40.10">
    <property type="entry name" value="Tetratricopeptide repeat domain"/>
    <property type="match status" value="1"/>
</dbReference>
<accession>A0A840II87</accession>
<feature type="domain" description="HTH luxR-type" evidence="3">
    <location>
        <begin position="890"/>
        <end position="955"/>
    </location>
</feature>
<dbReference type="InterPro" id="IPR000792">
    <property type="entry name" value="Tscrpt_reg_LuxR_C"/>
</dbReference>
<dbReference type="GO" id="GO:0005524">
    <property type="term" value="F:ATP binding"/>
    <property type="evidence" value="ECO:0007669"/>
    <property type="project" value="UniProtKB-KW"/>
</dbReference>
<keyword evidence="5" id="KW-1185">Reference proteome</keyword>
<protein>
    <submittedName>
        <fullName evidence="4">DNA-binding CsgD family transcriptional regulator</fullName>
    </submittedName>
</protein>
<reference evidence="4 5" key="1">
    <citation type="submission" date="2020-08" db="EMBL/GenBank/DDBJ databases">
        <title>Genomic Encyclopedia of Archaeal and Bacterial Type Strains, Phase II (KMG-II): from individual species to whole genera.</title>
        <authorList>
            <person name="Goeker M."/>
        </authorList>
    </citation>
    <scope>NUCLEOTIDE SEQUENCE [LARGE SCALE GENOMIC DNA]</scope>
    <source>
        <strain evidence="4 5">DSM 23288</strain>
    </source>
</reference>
<dbReference type="SMART" id="SM00421">
    <property type="entry name" value="HTH_LUXR"/>
    <property type="match status" value="1"/>
</dbReference>
<comment type="caution">
    <text evidence="4">The sequence shown here is derived from an EMBL/GenBank/DDBJ whole genome shotgun (WGS) entry which is preliminary data.</text>
</comment>
<dbReference type="InterPro" id="IPR036388">
    <property type="entry name" value="WH-like_DNA-bd_sf"/>
</dbReference>
<evidence type="ECO:0000256" key="2">
    <source>
        <dbReference type="ARBA" id="ARBA00022840"/>
    </source>
</evidence>
<organism evidence="4 5">
    <name type="scientific">Conexibacter arvalis</name>
    <dbReference type="NCBI Taxonomy" id="912552"/>
    <lineage>
        <taxon>Bacteria</taxon>
        <taxon>Bacillati</taxon>
        <taxon>Actinomycetota</taxon>
        <taxon>Thermoleophilia</taxon>
        <taxon>Solirubrobacterales</taxon>
        <taxon>Conexibacteraceae</taxon>
        <taxon>Conexibacter</taxon>
    </lineage>
</organism>
<dbReference type="RefSeq" id="WP_183343761.1">
    <property type="nucleotide sequence ID" value="NZ_JACHNU010000006.1"/>
</dbReference>
<keyword evidence="1" id="KW-0547">Nucleotide-binding</keyword>
<evidence type="ECO:0000259" key="3">
    <source>
        <dbReference type="PROSITE" id="PS50043"/>
    </source>
</evidence>
<dbReference type="InterPro" id="IPR011990">
    <property type="entry name" value="TPR-like_helical_dom_sf"/>
</dbReference>
<dbReference type="SUPFAM" id="SSF46894">
    <property type="entry name" value="C-terminal effector domain of the bipartite response regulators"/>
    <property type="match status" value="1"/>
</dbReference>
<sequence>MSQIGVRRRPAAAAPGRLRERGEELRAIAAALAAARAGEGSLLLVEGPAGIGKTRLLDAARCRARELGLDLLSARGAELEQELPFGVVRQLLEARVAGLGEEARTALLDGHAARAVRLLDGAEEGVAGSDPLPELLHALHWLCATLAARRPLVLVVDDAHWADGPSLRWLHYLAGRVEDQPLLVLVAARPAEPGATVPPATALGAVPGAVRIAPAALSAAAVAEAVRERLDVADEELCAACHRVTGGNPFLLRELLTTLRDGGATVAAVEAADARDVSRSVLARVRRLPQSAEGLVRALALLGDDAPLDVVAELAGADLSSARANADALAAAGLLDAGPRLRFVHPLVRASIAAQLPAGERAHLHGRAARLLHARGAESGIVALHLDAAEPSGDPWAVATLRSAAGRALRSGAPEVAARHLRRALAEPASAELRPRLLLELGRAAAAQLGPGAEEDLTAALDAAPDDAARAVAALELGRVLVLAERPIPALATLDRGVRAARGLGDSELLLRLEAEALTAGNTSLERARLVPPRAEALLAQVTAGATVGERLVLAGIVWHWAMAVARSAEETAELAERALAGGATLAVATADAPLIHSAAAALTMADRLASAENHLTAAMEEARRRGSVSGLALAACWRSWAGYRRGALAAAEEDATLAVRLSSRSGRGLGSAVALSVLIECRVARGAVAEARDAFARWHEPEPMGETTLYGPLLASEGRLHALAGDLPAARRALEACRERHELLGLRNPGSATWRAGLARLAAVEGDGAEARRLAHEELEIARAWGGPRNLSMALRTVAALSDDGARRRELLEEAVALGERSEARLERVRALEALGAERAAVGGEGDLAVARELLRAALDGAAACGAAPLVHSLRAALVRAGARPRRLRSSGVGALTPSERRIAGLAAEGLSNRAIAEREFLAVRTVELHLTRSYRKLGIDSRARLAAALRDGR</sequence>
<dbReference type="InterPro" id="IPR016032">
    <property type="entry name" value="Sig_transdc_resp-reg_C-effctor"/>
</dbReference>
<keyword evidence="2" id="KW-0067">ATP-binding</keyword>
<proteinExistence type="predicted"/>
<evidence type="ECO:0000256" key="1">
    <source>
        <dbReference type="ARBA" id="ARBA00022741"/>
    </source>
</evidence>
<dbReference type="Proteomes" id="UP000585272">
    <property type="component" value="Unassembled WGS sequence"/>
</dbReference>
<dbReference type="GO" id="GO:0003677">
    <property type="term" value="F:DNA binding"/>
    <property type="evidence" value="ECO:0007669"/>
    <property type="project" value="UniProtKB-KW"/>
</dbReference>
<dbReference type="EMBL" id="JACHNU010000006">
    <property type="protein sequence ID" value="MBB4664035.1"/>
    <property type="molecule type" value="Genomic_DNA"/>
</dbReference>
<dbReference type="AlphaFoldDB" id="A0A840II87"/>
<dbReference type="GO" id="GO:0005737">
    <property type="term" value="C:cytoplasm"/>
    <property type="evidence" value="ECO:0007669"/>
    <property type="project" value="TreeGrafter"/>
</dbReference>
<dbReference type="Gene3D" id="1.10.10.10">
    <property type="entry name" value="Winged helix-like DNA-binding domain superfamily/Winged helix DNA-binding domain"/>
    <property type="match status" value="1"/>
</dbReference>
<dbReference type="GO" id="GO:0004016">
    <property type="term" value="F:adenylate cyclase activity"/>
    <property type="evidence" value="ECO:0007669"/>
    <property type="project" value="TreeGrafter"/>
</dbReference>
<dbReference type="PRINTS" id="PR00038">
    <property type="entry name" value="HTHLUXR"/>
</dbReference>
<dbReference type="InterPro" id="IPR041664">
    <property type="entry name" value="AAA_16"/>
</dbReference>
<evidence type="ECO:0000313" key="5">
    <source>
        <dbReference type="Proteomes" id="UP000585272"/>
    </source>
</evidence>
<dbReference type="CDD" id="cd06170">
    <property type="entry name" value="LuxR_C_like"/>
    <property type="match status" value="1"/>
</dbReference>
<dbReference type="Pfam" id="PF13191">
    <property type="entry name" value="AAA_16"/>
    <property type="match status" value="1"/>
</dbReference>
<name>A0A840II87_9ACTN</name>
<dbReference type="InterPro" id="IPR027417">
    <property type="entry name" value="P-loop_NTPase"/>
</dbReference>
<dbReference type="PANTHER" id="PTHR16305:SF35">
    <property type="entry name" value="TRANSCRIPTIONAL ACTIVATOR DOMAIN"/>
    <property type="match status" value="1"/>
</dbReference>
<dbReference type="PANTHER" id="PTHR16305">
    <property type="entry name" value="TESTICULAR SOLUBLE ADENYLYL CYCLASE"/>
    <property type="match status" value="1"/>
</dbReference>